<proteinExistence type="predicted"/>
<name>X1VK77_9ZZZZ</name>
<organism evidence="1">
    <name type="scientific">marine sediment metagenome</name>
    <dbReference type="NCBI Taxonomy" id="412755"/>
    <lineage>
        <taxon>unclassified sequences</taxon>
        <taxon>metagenomes</taxon>
        <taxon>ecological metagenomes</taxon>
    </lineage>
</organism>
<gene>
    <name evidence="1" type="ORF">S12H4_54215</name>
</gene>
<dbReference type="EMBL" id="BARW01034627">
    <property type="protein sequence ID" value="GAJ08400.1"/>
    <property type="molecule type" value="Genomic_DNA"/>
</dbReference>
<evidence type="ECO:0000313" key="1">
    <source>
        <dbReference type="EMBL" id="GAJ08400.1"/>
    </source>
</evidence>
<dbReference type="AlphaFoldDB" id="X1VK77"/>
<sequence length="229" mass="24657">ADWNKALRRVVQSLRSIARAVLEKDSSTAEGNLADPELYRRTKTYLSNQDELGRTRPAGIAREAIVALSALRRQFEQYEWSGLVGEAASSVGYLGLMAANLGWGSAASYAVSDQEDVTLRRIRSDDLSSARNAINSIKNMALTAALENRDTEIVLKALLALTVTAREAMTTDLALEIIGGRNGAVTILGICRHQRVAIAGSPSESLTIAANLEWIEGHAVSGNLRGKAH</sequence>
<feature type="non-terminal residue" evidence="1">
    <location>
        <position position="1"/>
    </location>
</feature>
<comment type="caution">
    <text evidence="1">The sequence shown here is derived from an EMBL/GenBank/DDBJ whole genome shotgun (WGS) entry which is preliminary data.</text>
</comment>
<protein>
    <submittedName>
        <fullName evidence="1">Uncharacterized protein</fullName>
    </submittedName>
</protein>
<feature type="non-terminal residue" evidence="1">
    <location>
        <position position="229"/>
    </location>
</feature>
<reference evidence="1" key="1">
    <citation type="journal article" date="2014" name="Front. Microbiol.">
        <title>High frequency of phylogenetically diverse reductive dehalogenase-homologous genes in deep subseafloor sedimentary metagenomes.</title>
        <authorList>
            <person name="Kawai M."/>
            <person name="Futagami T."/>
            <person name="Toyoda A."/>
            <person name="Takaki Y."/>
            <person name="Nishi S."/>
            <person name="Hori S."/>
            <person name="Arai W."/>
            <person name="Tsubouchi T."/>
            <person name="Morono Y."/>
            <person name="Uchiyama I."/>
            <person name="Ito T."/>
            <person name="Fujiyama A."/>
            <person name="Inagaki F."/>
            <person name="Takami H."/>
        </authorList>
    </citation>
    <scope>NUCLEOTIDE SEQUENCE</scope>
    <source>
        <strain evidence="1">Expedition CK06-06</strain>
    </source>
</reference>
<accession>X1VK77</accession>